<dbReference type="Proteomes" id="UP001465976">
    <property type="component" value="Unassembled WGS sequence"/>
</dbReference>
<gene>
    <name evidence="3" type="ORF">V5O48_011754</name>
</gene>
<evidence type="ECO:0000256" key="1">
    <source>
        <dbReference type="SAM" id="MobiDB-lite"/>
    </source>
</evidence>
<protein>
    <submittedName>
        <fullName evidence="3">Uncharacterized protein</fullName>
    </submittedName>
</protein>
<name>A0ABR3F4T0_9AGAR</name>
<feature type="region of interest" description="Disordered" evidence="1">
    <location>
        <begin position="90"/>
        <end position="117"/>
    </location>
</feature>
<reference evidence="3 4" key="1">
    <citation type="submission" date="2024-02" db="EMBL/GenBank/DDBJ databases">
        <title>A draft genome for the cacao thread blight pathogen Marasmius crinis-equi.</title>
        <authorList>
            <person name="Cohen S.P."/>
            <person name="Baruah I.K."/>
            <person name="Amoako-Attah I."/>
            <person name="Bukari Y."/>
            <person name="Meinhardt L.W."/>
            <person name="Bailey B.A."/>
        </authorList>
    </citation>
    <scope>NUCLEOTIDE SEQUENCE [LARGE SCALE GENOMIC DNA]</scope>
    <source>
        <strain evidence="3 4">GH-76</strain>
    </source>
</reference>
<keyword evidence="2" id="KW-0472">Membrane</keyword>
<evidence type="ECO:0000313" key="3">
    <source>
        <dbReference type="EMBL" id="KAL0570217.1"/>
    </source>
</evidence>
<feature type="transmembrane region" description="Helical" evidence="2">
    <location>
        <begin position="65"/>
        <end position="83"/>
    </location>
</feature>
<keyword evidence="4" id="KW-1185">Reference proteome</keyword>
<evidence type="ECO:0000313" key="4">
    <source>
        <dbReference type="Proteomes" id="UP001465976"/>
    </source>
</evidence>
<accession>A0ABR3F4T0</accession>
<sequence>MAVPPLTWSSPVSLSELDIRAEYVARQDTSSTFPPSLGQPTDANITEVRITPSAEQRTDGHVGGIVEPIIAVLWFGLLAYCIWRPRKKVSLNGGSGNNTDHVRSGDSDIGEDGLQLDKRTNPSVLDIEEGVCHQPA</sequence>
<comment type="caution">
    <text evidence="3">The sequence shown here is derived from an EMBL/GenBank/DDBJ whole genome shotgun (WGS) entry which is preliminary data.</text>
</comment>
<keyword evidence="2" id="KW-1133">Transmembrane helix</keyword>
<proteinExistence type="predicted"/>
<evidence type="ECO:0000256" key="2">
    <source>
        <dbReference type="SAM" id="Phobius"/>
    </source>
</evidence>
<organism evidence="3 4">
    <name type="scientific">Marasmius crinis-equi</name>
    <dbReference type="NCBI Taxonomy" id="585013"/>
    <lineage>
        <taxon>Eukaryota</taxon>
        <taxon>Fungi</taxon>
        <taxon>Dikarya</taxon>
        <taxon>Basidiomycota</taxon>
        <taxon>Agaricomycotina</taxon>
        <taxon>Agaricomycetes</taxon>
        <taxon>Agaricomycetidae</taxon>
        <taxon>Agaricales</taxon>
        <taxon>Marasmiineae</taxon>
        <taxon>Marasmiaceae</taxon>
        <taxon>Marasmius</taxon>
    </lineage>
</organism>
<dbReference type="EMBL" id="JBAHYK010000975">
    <property type="protein sequence ID" value="KAL0570217.1"/>
    <property type="molecule type" value="Genomic_DNA"/>
</dbReference>
<keyword evidence="2" id="KW-0812">Transmembrane</keyword>